<dbReference type="Gene3D" id="4.10.280.10">
    <property type="entry name" value="Helix-loop-helix DNA-binding domain"/>
    <property type="match status" value="1"/>
</dbReference>
<evidence type="ECO:0000256" key="2">
    <source>
        <dbReference type="SAM" id="MobiDB-lite"/>
    </source>
</evidence>
<dbReference type="SMART" id="SM00353">
    <property type="entry name" value="HLH"/>
    <property type="match status" value="1"/>
</dbReference>
<feature type="compositionally biased region" description="Low complexity" evidence="2">
    <location>
        <begin position="296"/>
        <end position="305"/>
    </location>
</feature>
<dbReference type="SUPFAM" id="SSF47459">
    <property type="entry name" value="HLH, helix-loop-helix DNA-binding domain"/>
    <property type="match status" value="1"/>
</dbReference>
<gene>
    <name evidence="5" type="primary">LOC116306252</name>
</gene>
<evidence type="ECO:0000256" key="1">
    <source>
        <dbReference type="ARBA" id="ARBA00023125"/>
    </source>
</evidence>
<dbReference type="GO" id="GO:0003700">
    <property type="term" value="F:DNA-binding transcription factor activity"/>
    <property type="evidence" value="ECO:0007669"/>
    <property type="project" value="InterPro"/>
</dbReference>
<evidence type="ECO:0000259" key="3">
    <source>
        <dbReference type="PROSITE" id="PS50888"/>
    </source>
</evidence>
<dbReference type="PROSITE" id="PS50888">
    <property type="entry name" value="BHLH"/>
    <property type="match status" value="1"/>
</dbReference>
<sequence length="399" mass="44983">MIPSPRSPASFRRASLISQLDFDDFLNMDKNSEGFVGTCLAQEDIQRSSLNSQLSKSLQIVPDLDELYTTKETLPSLEIQRDFKDLHLSWPKITVSLANESNSNSFNVALSERMDDSVPRSPFLPRTSISEIDNLEILSPLFSVNTSPVIKTPTTLYEICCSSRKSSDDLSIYLPDNFTPASLESLDKSINRSVFQFPATAPKQQTIDDEVFVKGEEIKPSNSCTSICVAKIPESRELNGTADDASEQSSIKHEEKLADNKLIDIALIKEKRAEKKRKHHESRQQREKRQKLLNKLENKTLNSENSSTAESSPVLRNKLERDRRSDLNNRFQKLREIIPDLAGKDKASKVAILKAASDYANELKIKESCLEETLKHEKARNEQLLKNLVNISTNLSDGK</sequence>
<dbReference type="InterPro" id="IPR050433">
    <property type="entry name" value="Myc_transcription_factors"/>
</dbReference>
<dbReference type="GO" id="GO:0046983">
    <property type="term" value="F:protein dimerization activity"/>
    <property type="evidence" value="ECO:0007669"/>
    <property type="project" value="InterPro"/>
</dbReference>
<dbReference type="KEGG" id="aten:116306252"/>
<dbReference type="InterPro" id="IPR011598">
    <property type="entry name" value="bHLH_dom"/>
</dbReference>
<dbReference type="GO" id="GO:0003677">
    <property type="term" value="F:DNA binding"/>
    <property type="evidence" value="ECO:0007669"/>
    <property type="project" value="UniProtKB-KW"/>
</dbReference>
<dbReference type="PRINTS" id="PR00044">
    <property type="entry name" value="LEUZIPPRMYC"/>
</dbReference>
<dbReference type="InterPro" id="IPR036638">
    <property type="entry name" value="HLH_DNA-bd_sf"/>
</dbReference>
<evidence type="ECO:0000313" key="4">
    <source>
        <dbReference type="Proteomes" id="UP000515163"/>
    </source>
</evidence>
<dbReference type="Proteomes" id="UP000515163">
    <property type="component" value="Unplaced"/>
</dbReference>
<proteinExistence type="predicted"/>
<feature type="region of interest" description="Disordered" evidence="2">
    <location>
        <begin position="296"/>
        <end position="321"/>
    </location>
</feature>
<evidence type="ECO:0000313" key="5">
    <source>
        <dbReference type="RefSeq" id="XP_031572134.1"/>
    </source>
</evidence>
<dbReference type="RefSeq" id="XP_031572134.1">
    <property type="nucleotide sequence ID" value="XM_031716274.1"/>
</dbReference>
<name>A0A6P8IY87_ACTTE</name>
<dbReference type="Pfam" id="PF00010">
    <property type="entry name" value="HLH"/>
    <property type="match status" value="1"/>
</dbReference>
<dbReference type="PANTHER" id="PTHR45851">
    <property type="entry name" value="MYC PROTO-ONCOGENE"/>
    <property type="match status" value="1"/>
</dbReference>
<dbReference type="GeneID" id="116306252"/>
<keyword evidence="4" id="KW-1185">Reference proteome</keyword>
<dbReference type="OrthoDB" id="5964374at2759"/>
<dbReference type="CDD" id="cd11400">
    <property type="entry name" value="bHLHzip_Myc"/>
    <property type="match status" value="1"/>
</dbReference>
<dbReference type="AlphaFoldDB" id="A0A6P8IY87"/>
<reference evidence="5" key="1">
    <citation type="submission" date="2025-08" db="UniProtKB">
        <authorList>
            <consortium name="RefSeq"/>
        </authorList>
    </citation>
    <scope>IDENTIFICATION</scope>
    <source>
        <tissue evidence="5">Tentacle</tissue>
    </source>
</reference>
<dbReference type="InParanoid" id="A0A6P8IY87"/>
<dbReference type="InterPro" id="IPR002418">
    <property type="entry name" value="Tscrpt_reg_Myc"/>
</dbReference>
<feature type="domain" description="BHLH" evidence="3">
    <location>
        <begin position="311"/>
        <end position="363"/>
    </location>
</feature>
<accession>A0A6P8IY87</accession>
<keyword evidence="1" id="KW-0238">DNA-binding</keyword>
<protein>
    <submittedName>
        <fullName evidence="5">Transcriptional regulator Myc-B-like</fullName>
    </submittedName>
</protein>
<organism evidence="4 5">
    <name type="scientific">Actinia tenebrosa</name>
    <name type="common">Australian red waratah sea anemone</name>
    <dbReference type="NCBI Taxonomy" id="6105"/>
    <lineage>
        <taxon>Eukaryota</taxon>
        <taxon>Metazoa</taxon>
        <taxon>Cnidaria</taxon>
        <taxon>Anthozoa</taxon>
        <taxon>Hexacorallia</taxon>
        <taxon>Actiniaria</taxon>
        <taxon>Actiniidae</taxon>
        <taxon>Actinia</taxon>
    </lineage>
</organism>